<reference evidence="1 2" key="1">
    <citation type="journal article" date="2014" name="Am. J. Bot.">
        <title>Genome assembly and annotation for red clover (Trifolium pratense; Fabaceae).</title>
        <authorList>
            <person name="Istvanek J."/>
            <person name="Jaros M."/>
            <person name="Krenek A."/>
            <person name="Repkova J."/>
        </authorList>
    </citation>
    <scope>NUCLEOTIDE SEQUENCE [LARGE SCALE GENOMIC DNA]</scope>
    <source>
        <strain evidence="2">cv. Tatra</strain>
        <tissue evidence="1">Young leaves</tissue>
    </source>
</reference>
<comment type="caution">
    <text evidence="1">The sequence shown here is derived from an EMBL/GenBank/DDBJ whole genome shotgun (WGS) entry which is preliminary data.</text>
</comment>
<dbReference type="EMBL" id="ASHM01156051">
    <property type="protein sequence ID" value="PNX63524.1"/>
    <property type="molecule type" value="Genomic_DNA"/>
</dbReference>
<name>A0A2K3KB77_TRIPR</name>
<evidence type="ECO:0000313" key="2">
    <source>
        <dbReference type="Proteomes" id="UP000236291"/>
    </source>
</evidence>
<accession>A0A2K3KB77</accession>
<dbReference type="Proteomes" id="UP000236291">
    <property type="component" value="Unassembled WGS sequence"/>
</dbReference>
<organism evidence="1 2">
    <name type="scientific">Trifolium pratense</name>
    <name type="common">Red clover</name>
    <dbReference type="NCBI Taxonomy" id="57577"/>
    <lineage>
        <taxon>Eukaryota</taxon>
        <taxon>Viridiplantae</taxon>
        <taxon>Streptophyta</taxon>
        <taxon>Embryophyta</taxon>
        <taxon>Tracheophyta</taxon>
        <taxon>Spermatophyta</taxon>
        <taxon>Magnoliopsida</taxon>
        <taxon>eudicotyledons</taxon>
        <taxon>Gunneridae</taxon>
        <taxon>Pentapetalae</taxon>
        <taxon>rosids</taxon>
        <taxon>fabids</taxon>
        <taxon>Fabales</taxon>
        <taxon>Fabaceae</taxon>
        <taxon>Papilionoideae</taxon>
        <taxon>50 kb inversion clade</taxon>
        <taxon>NPAAA clade</taxon>
        <taxon>Hologalegina</taxon>
        <taxon>IRL clade</taxon>
        <taxon>Trifolieae</taxon>
        <taxon>Trifolium</taxon>
    </lineage>
</organism>
<evidence type="ECO:0000313" key="1">
    <source>
        <dbReference type="EMBL" id="PNX63524.1"/>
    </source>
</evidence>
<protein>
    <submittedName>
        <fullName evidence="1">Uncharacterized protein</fullName>
    </submittedName>
</protein>
<reference evidence="1 2" key="2">
    <citation type="journal article" date="2017" name="Front. Plant Sci.">
        <title>Gene Classification and Mining of Molecular Markers Useful in Red Clover (Trifolium pratense) Breeding.</title>
        <authorList>
            <person name="Istvanek J."/>
            <person name="Dluhosova J."/>
            <person name="Dluhos P."/>
            <person name="Patkova L."/>
            <person name="Nedelnik J."/>
            <person name="Repkova J."/>
        </authorList>
    </citation>
    <scope>NUCLEOTIDE SEQUENCE [LARGE SCALE GENOMIC DNA]</scope>
    <source>
        <strain evidence="2">cv. Tatra</strain>
        <tissue evidence="1">Young leaves</tissue>
    </source>
</reference>
<dbReference type="AlphaFoldDB" id="A0A2K3KB77"/>
<gene>
    <name evidence="1" type="ORF">L195_g061670</name>
</gene>
<proteinExistence type="predicted"/>
<feature type="non-terminal residue" evidence="1">
    <location>
        <position position="48"/>
    </location>
</feature>
<sequence>MGASAGADGYDATIRNQTANIIFGTAKRDHATLPEFIDSNRIEVATWV</sequence>